<dbReference type="AlphaFoldDB" id="A0A7K0D5L2"/>
<sequence length="257" mass="27146">MSSALPVAVVGGGSLAERVAAHSDVVVVEASSAAVVVHLAADVDEIPAHLRAGRDVVTALPLEALPLAEIRAACRVGSATLHATGGFQSAVAARLTRSLAAAAREITRIELVEEIDLPEEGLYPWNTVPDSALPDFYFAGLRVLEDAAFAEASTETPIVHAEESGAVHTLGERVAYRSIRTHGIGDVPLRYRLVTTTTAGTATATVDFHPTEQLHPAEHLTLVELTKALRPIHASEPGTALRDLAITHLVPDDRLPR</sequence>
<proteinExistence type="predicted"/>
<gene>
    <name evidence="1" type="ORF">NRB20_39490</name>
</gene>
<keyword evidence="2" id="KW-1185">Reference proteome</keyword>
<organism evidence="1 2">
    <name type="scientific">Nocardia macrotermitis</name>
    <dbReference type="NCBI Taxonomy" id="2585198"/>
    <lineage>
        <taxon>Bacteria</taxon>
        <taxon>Bacillati</taxon>
        <taxon>Actinomycetota</taxon>
        <taxon>Actinomycetes</taxon>
        <taxon>Mycobacteriales</taxon>
        <taxon>Nocardiaceae</taxon>
        <taxon>Nocardia</taxon>
    </lineage>
</organism>
<reference evidence="1 2" key="1">
    <citation type="submission" date="2019-10" db="EMBL/GenBank/DDBJ databases">
        <title>Nocardia macrotermitis sp. nov. and Nocardia aurantia sp. nov., isolated from the gut of fungus growing-termite Macrotermes natalensis.</title>
        <authorList>
            <person name="Benndorf R."/>
            <person name="Schwitalla J."/>
            <person name="Martin K."/>
            <person name="De Beer W."/>
            <person name="Kaster A.-K."/>
            <person name="Vollmers J."/>
            <person name="Poulsen M."/>
            <person name="Beemelmanns C."/>
        </authorList>
    </citation>
    <scope>NUCLEOTIDE SEQUENCE [LARGE SCALE GENOMIC DNA]</scope>
    <source>
        <strain evidence="1 2">RB20</strain>
    </source>
</reference>
<evidence type="ECO:0000313" key="2">
    <source>
        <dbReference type="Proteomes" id="UP000438448"/>
    </source>
</evidence>
<dbReference type="Proteomes" id="UP000438448">
    <property type="component" value="Unassembled WGS sequence"/>
</dbReference>
<protein>
    <submittedName>
        <fullName evidence="1">Uncharacterized protein</fullName>
    </submittedName>
</protein>
<dbReference type="RefSeq" id="WP_153411592.1">
    <property type="nucleotide sequence ID" value="NZ_WEGK01000008.1"/>
</dbReference>
<comment type="caution">
    <text evidence="1">The sequence shown here is derived from an EMBL/GenBank/DDBJ whole genome shotgun (WGS) entry which is preliminary data.</text>
</comment>
<evidence type="ECO:0000313" key="1">
    <source>
        <dbReference type="EMBL" id="MQY20841.1"/>
    </source>
</evidence>
<accession>A0A7K0D5L2</accession>
<name>A0A7K0D5L2_9NOCA</name>
<dbReference type="OrthoDB" id="4527902at2"/>
<dbReference type="EMBL" id="WEGK01000008">
    <property type="protein sequence ID" value="MQY20841.1"/>
    <property type="molecule type" value="Genomic_DNA"/>
</dbReference>